<comment type="caution">
    <text evidence="1">The sequence shown here is derived from an EMBL/GenBank/DDBJ whole genome shotgun (WGS) entry which is preliminary data.</text>
</comment>
<organism evidence="1">
    <name type="scientific">Thermofilum adornatum</name>
    <dbReference type="NCBI Taxonomy" id="1365176"/>
    <lineage>
        <taxon>Archaea</taxon>
        <taxon>Thermoproteota</taxon>
        <taxon>Thermoprotei</taxon>
        <taxon>Thermofilales</taxon>
        <taxon>Thermofilaceae</taxon>
        <taxon>Thermofilum</taxon>
    </lineage>
</organism>
<sequence length="70" mass="8249">MKHNYGTNKIKRVQVTFTDKQWRLIEQFRGVMGSEDAEIVRNIVLAWLAEKSFVTLNVKRELENEKGEPE</sequence>
<proteinExistence type="predicted"/>
<name>A0A7C1GQ02_9CREN</name>
<dbReference type="EMBL" id="DSAY01000105">
    <property type="protein sequence ID" value="HDP15292.1"/>
    <property type="molecule type" value="Genomic_DNA"/>
</dbReference>
<reference evidence="1" key="1">
    <citation type="journal article" date="2020" name="mSystems">
        <title>Genome- and Community-Level Interaction Insights into Carbon Utilization and Element Cycling Functions of Hydrothermarchaeota in Hydrothermal Sediment.</title>
        <authorList>
            <person name="Zhou Z."/>
            <person name="Liu Y."/>
            <person name="Xu W."/>
            <person name="Pan J."/>
            <person name="Luo Z.H."/>
            <person name="Li M."/>
        </authorList>
    </citation>
    <scope>NUCLEOTIDE SEQUENCE [LARGE SCALE GENOMIC DNA]</scope>
    <source>
        <strain evidence="1">SpSt-116</strain>
    </source>
</reference>
<protein>
    <submittedName>
        <fullName evidence="1">CopG family transcriptional regulator</fullName>
    </submittedName>
</protein>
<dbReference type="AlphaFoldDB" id="A0A7C1GQ02"/>
<gene>
    <name evidence="1" type="ORF">ENN26_05905</name>
</gene>
<evidence type="ECO:0000313" key="1">
    <source>
        <dbReference type="EMBL" id="HDP15292.1"/>
    </source>
</evidence>
<accession>A0A7C1GQ02</accession>